<feature type="compositionally biased region" description="Low complexity" evidence="1">
    <location>
        <begin position="57"/>
        <end position="79"/>
    </location>
</feature>
<feature type="region of interest" description="Disordered" evidence="1">
    <location>
        <begin position="44"/>
        <end position="88"/>
    </location>
</feature>
<dbReference type="AlphaFoldDB" id="A0A512ICI3"/>
<evidence type="ECO:0000313" key="4">
    <source>
        <dbReference type="Proteomes" id="UP000321103"/>
    </source>
</evidence>
<sequence>MRSTPSPTPVRAGGPAGRRDAVRRFLATPVHLALALGLVTGCASSTASTTPAPVPGTVSTVPASASPTASAPASTSTSPAAPPPLGTVTTVRPAPAETPVPAAVPLAGARLALEGLPVAAAGTMSDYDREALFGGWIDADGDCEDTRAEVLARDLTDITSADGCTVATGTLADPYTGSTIAFVRGAATSGDVQVDHVVSLGNAWITGARRLTQAERVALANDPLNLLAVDGPANGSKSDLDASGWLPPNEAFACGMVATQIAVKARYGLWVTAPEKQAMAEVLAGCPAQQLPGGIPFGDITGDAPAAPVPSSASSPTPEVPVPAVPTDVHYQNCAAAREAGAAPLRRGEPGYRDAMDRDADGVACEG</sequence>
<evidence type="ECO:0000256" key="1">
    <source>
        <dbReference type="SAM" id="MobiDB-lite"/>
    </source>
</evidence>
<dbReference type="EMBL" id="BJZS01000037">
    <property type="protein sequence ID" value="GEO95398.1"/>
    <property type="molecule type" value="Genomic_DNA"/>
</dbReference>
<evidence type="ECO:0000259" key="2">
    <source>
        <dbReference type="SMART" id="SM00894"/>
    </source>
</evidence>
<dbReference type="InterPro" id="IPR011089">
    <property type="entry name" value="GmrSD_C"/>
</dbReference>
<dbReference type="Pfam" id="PF05901">
    <property type="entry name" value="Excalibur"/>
    <property type="match status" value="1"/>
</dbReference>
<dbReference type="RefSeq" id="WP_084271422.1">
    <property type="nucleotide sequence ID" value="NZ_BJZS01000037.1"/>
</dbReference>
<accession>A0A512ICI3</accession>
<dbReference type="InterPro" id="IPR008613">
    <property type="entry name" value="Excalibur_Ca-bd_domain"/>
</dbReference>
<keyword evidence="4" id="KW-1185">Reference proteome</keyword>
<dbReference type="STRING" id="388357.GCA_001580365_00650"/>
<feature type="domain" description="Excalibur calcium-binding" evidence="2">
    <location>
        <begin position="330"/>
        <end position="366"/>
    </location>
</feature>
<name>A0A512ICI3_9MICC</name>
<organism evidence="3 4">
    <name type="scientific">Kocuria turfanensis</name>
    <dbReference type="NCBI Taxonomy" id="388357"/>
    <lineage>
        <taxon>Bacteria</taxon>
        <taxon>Bacillati</taxon>
        <taxon>Actinomycetota</taxon>
        <taxon>Actinomycetes</taxon>
        <taxon>Micrococcales</taxon>
        <taxon>Micrococcaceae</taxon>
        <taxon>Kocuria</taxon>
    </lineage>
</organism>
<reference evidence="3 4" key="1">
    <citation type="submission" date="2019-07" db="EMBL/GenBank/DDBJ databases">
        <title>Whole genome shotgun sequence of Kocuria turfanensis NBRC 107627.</title>
        <authorList>
            <person name="Hosoyama A."/>
            <person name="Uohara A."/>
            <person name="Ohji S."/>
            <person name="Ichikawa N."/>
        </authorList>
    </citation>
    <scope>NUCLEOTIDE SEQUENCE [LARGE SCALE GENOMIC DNA]</scope>
    <source>
        <strain evidence="3 4">NBRC 107627</strain>
    </source>
</reference>
<gene>
    <name evidence="3" type="ORF">KTU01_15210</name>
</gene>
<comment type="caution">
    <text evidence="3">The sequence shown here is derived from an EMBL/GenBank/DDBJ whole genome shotgun (WGS) entry which is preliminary data.</text>
</comment>
<dbReference type="Pfam" id="PF07510">
    <property type="entry name" value="GmrSD_C"/>
    <property type="match status" value="1"/>
</dbReference>
<dbReference type="SMART" id="SM00894">
    <property type="entry name" value="Excalibur"/>
    <property type="match status" value="1"/>
</dbReference>
<dbReference type="PANTHER" id="PTHR24094:SF15">
    <property type="entry name" value="AMP-DEPENDENT SYNTHETASE_LIGASE DOMAIN-CONTAINING PROTEIN-RELATED"/>
    <property type="match status" value="1"/>
</dbReference>
<feature type="compositionally biased region" description="Basic and acidic residues" evidence="1">
    <location>
        <begin position="346"/>
        <end position="361"/>
    </location>
</feature>
<proteinExistence type="predicted"/>
<dbReference type="Proteomes" id="UP000321103">
    <property type="component" value="Unassembled WGS sequence"/>
</dbReference>
<dbReference type="PANTHER" id="PTHR24094">
    <property type="entry name" value="SECRETED PROTEIN"/>
    <property type="match status" value="1"/>
</dbReference>
<evidence type="ECO:0000313" key="3">
    <source>
        <dbReference type="EMBL" id="GEO95398.1"/>
    </source>
</evidence>
<protein>
    <recommendedName>
        <fullName evidence="2">Excalibur calcium-binding domain-containing protein</fullName>
    </recommendedName>
</protein>
<feature type="region of interest" description="Disordered" evidence="1">
    <location>
        <begin position="345"/>
        <end position="367"/>
    </location>
</feature>